<dbReference type="AlphaFoldDB" id="A0A921FA42"/>
<dbReference type="GO" id="GO:0016020">
    <property type="term" value="C:membrane"/>
    <property type="evidence" value="ECO:0007669"/>
    <property type="project" value="GOC"/>
</dbReference>
<dbReference type="InterPro" id="IPR001286">
    <property type="entry name" value="Glyco_hydro_59"/>
</dbReference>
<proteinExistence type="inferred from homology"/>
<name>A0A921FA42_9LACO</name>
<evidence type="ECO:0000259" key="7">
    <source>
        <dbReference type="Pfam" id="PF02057"/>
    </source>
</evidence>
<feature type="region of interest" description="Disordered" evidence="6">
    <location>
        <begin position="74"/>
        <end position="93"/>
    </location>
</feature>
<feature type="domain" description="Glycosyl hydrolase family 59 catalytic" evidence="7">
    <location>
        <begin position="23"/>
        <end position="363"/>
    </location>
</feature>
<dbReference type="GO" id="GO:0005764">
    <property type="term" value="C:lysosome"/>
    <property type="evidence" value="ECO:0007669"/>
    <property type="project" value="TreeGrafter"/>
</dbReference>
<evidence type="ECO:0000256" key="3">
    <source>
        <dbReference type="ARBA" id="ARBA00022919"/>
    </source>
</evidence>
<gene>
    <name evidence="8" type="ORF">K8V00_09380</name>
</gene>
<comment type="caution">
    <text evidence="8">The sequence shown here is derived from an EMBL/GenBank/DDBJ whole genome shotgun (WGS) entry which is preliminary data.</text>
</comment>
<reference evidence="8" key="1">
    <citation type="journal article" date="2021" name="PeerJ">
        <title>Extensive microbial diversity within the chicken gut microbiome revealed by metagenomics and culture.</title>
        <authorList>
            <person name="Gilroy R."/>
            <person name="Ravi A."/>
            <person name="Getino M."/>
            <person name="Pursley I."/>
            <person name="Horton D.L."/>
            <person name="Alikhan N.F."/>
            <person name="Baker D."/>
            <person name="Gharbi K."/>
            <person name="Hall N."/>
            <person name="Watson M."/>
            <person name="Adriaenssens E.M."/>
            <person name="Foster-Nyarko E."/>
            <person name="Jarju S."/>
            <person name="Secka A."/>
            <person name="Antonio M."/>
            <person name="Oren A."/>
            <person name="Chaudhuri R.R."/>
            <person name="La Ragione R."/>
            <person name="Hildebrand F."/>
            <person name="Pallen M.J."/>
        </authorList>
    </citation>
    <scope>NUCLEOTIDE SEQUENCE</scope>
    <source>
        <strain evidence="8">CHK174-6876</strain>
    </source>
</reference>
<dbReference type="Gene3D" id="2.60.120.260">
    <property type="entry name" value="Galactose-binding domain-like"/>
    <property type="match status" value="1"/>
</dbReference>
<dbReference type="PANTHER" id="PTHR15172">
    <property type="entry name" value="GALACTOCEREBROSIDASE"/>
    <property type="match status" value="1"/>
</dbReference>
<sequence length="843" mass="95648">MEQTHFLIDGNTLDISGEDANTFKGFGYISCNNSSRLLLDYKYEHPETYQQILQILFGGKYPLLRMIKVEMGDDANTSSGTEPATKRSEDEEANVSRGAGFQIIADAKKIQPKLKTAILRWGEPGWLRPFWTQVKSEDPDNLVPETAYEPMYQWYKQTIIAAFQKYGYLIDYIDPDRNENVKPMLQWIKWFSQRIKHDTNHFPSDFPIEQYQQIKIVAADQNYETNFGDYMMKQDDLLELVDAVGYHYNTDDGAERPFTSLADQKHREVWYSEGVAPMGNSKYRIRSSTGNSIGGPGSSLDVANRVIKGYFKSRRSLYLFQPAVAAYYPGVNYTHKELITAQRPWSGFFEVDNVALQVMKHFTDFAVTGWKENDAWRYLTSACYSGVGGTENLDFDTDQPSYLTLVSPDKKNFSIVCVNDSAKPRKYVVNTKNLYLDSAKLDLWTSCGPDNGKEYDSNLKKVVSTKLSSNGVLEFDVPAHGIVTATTLKRQNDPEVTYGRITSVQEDNVLGIGSQNETLYQDNFGYSSDYFEQRGGTPRYTTDQGGAFEVVPDSDGKFVLQQMITEKERALDWEYSFAPNFSLGDDQWSDYKVSITFKFDLDTKQNSADGNYFAIGLRSITDIKGRLQSAPYVFKLDTNGHYELIIKDKIVEYGFLNHFDQKALHTLTFGATDDELKAVLDQNRLVSYRDIDDPVYSGRIKVATGYYHTQIKDLKVVQTGSSIYVKQRIDDSDPLISYTGKHEHEEGIRNSVWNRSLTLCSQDSGFNFKMDGVGFDLIGQQEESSRLLVIIDGQQRDGVHQPALGGERQANLRISGLPEKQHEVSVRILSGKYVLDAVEVLGK</sequence>
<evidence type="ECO:0000256" key="1">
    <source>
        <dbReference type="ARBA" id="ARBA00005637"/>
    </source>
</evidence>
<protein>
    <recommendedName>
        <fullName evidence="2">galactosylceramidase</fullName>
        <ecNumber evidence="2">3.2.1.46</ecNumber>
    </recommendedName>
    <alternativeName>
        <fullName evidence="5">Galactosylceramidase</fullName>
    </alternativeName>
</protein>
<accession>A0A921FA42</accession>
<dbReference type="PANTHER" id="PTHR15172:SF1">
    <property type="entry name" value="GALACTOCEREBROSIDASE"/>
    <property type="match status" value="1"/>
</dbReference>
<dbReference type="EC" id="3.2.1.46" evidence="2"/>
<dbReference type="GO" id="GO:0004336">
    <property type="term" value="F:galactosylceramidase activity"/>
    <property type="evidence" value="ECO:0007669"/>
    <property type="project" value="UniProtKB-EC"/>
</dbReference>
<keyword evidence="8" id="KW-0378">Hydrolase</keyword>
<dbReference type="Gene3D" id="3.20.20.70">
    <property type="entry name" value="Aldolase class I"/>
    <property type="match status" value="1"/>
</dbReference>
<dbReference type="InterPro" id="IPR013785">
    <property type="entry name" value="Aldolase_TIM"/>
</dbReference>
<comment type="similarity">
    <text evidence="1">Belongs to the glycosyl hydrolase 59 family.</text>
</comment>
<dbReference type="Gene3D" id="3.20.20.80">
    <property type="entry name" value="Glycosidases"/>
    <property type="match status" value="1"/>
</dbReference>
<dbReference type="InterPro" id="IPR049161">
    <property type="entry name" value="GH59_cat"/>
</dbReference>
<dbReference type="SUPFAM" id="SSF51445">
    <property type="entry name" value="(Trans)glycosidases"/>
    <property type="match status" value="1"/>
</dbReference>
<dbReference type="Gene3D" id="2.60.120.560">
    <property type="entry name" value="Exo-inulinase, domain 1"/>
    <property type="match status" value="1"/>
</dbReference>
<evidence type="ECO:0000313" key="8">
    <source>
        <dbReference type="EMBL" id="HJE97819.1"/>
    </source>
</evidence>
<keyword evidence="3" id="KW-0746">Sphingolipid metabolism</keyword>
<organism evidence="8 9">
    <name type="scientific">Ligilactobacillus acidipiscis</name>
    <dbReference type="NCBI Taxonomy" id="89059"/>
    <lineage>
        <taxon>Bacteria</taxon>
        <taxon>Bacillati</taxon>
        <taxon>Bacillota</taxon>
        <taxon>Bacilli</taxon>
        <taxon>Lactobacillales</taxon>
        <taxon>Lactobacillaceae</taxon>
        <taxon>Ligilactobacillus</taxon>
    </lineage>
</organism>
<dbReference type="EMBL" id="DYXG01000093">
    <property type="protein sequence ID" value="HJE97819.1"/>
    <property type="molecule type" value="Genomic_DNA"/>
</dbReference>
<dbReference type="Pfam" id="PF02057">
    <property type="entry name" value="Glyco_hydro_59"/>
    <property type="match status" value="1"/>
</dbReference>
<evidence type="ECO:0000256" key="5">
    <source>
        <dbReference type="ARBA" id="ARBA00033098"/>
    </source>
</evidence>
<dbReference type="InterPro" id="IPR017853">
    <property type="entry name" value="GH"/>
</dbReference>
<keyword evidence="3" id="KW-0443">Lipid metabolism</keyword>
<keyword evidence="4" id="KW-0442">Lipid degradation</keyword>
<evidence type="ECO:0000313" key="9">
    <source>
        <dbReference type="Proteomes" id="UP000707535"/>
    </source>
</evidence>
<dbReference type="GO" id="GO:0006683">
    <property type="term" value="P:galactosylceramide catabolic process"/>
    <property type="evidence" value="ECO:0007669"/>
    <property type="project" value="InterPro"/>
</dbReference>
<reference evidence="8" key="2">
    <citation type="submission" date="2021-09" db="EMBL/GenBank/DDBJ databases">
        <authorList>
            <person name="Gilroy R."/>
        </authorList>
    </citation>
    <scope>NUCLEOTIDE SEQUENCE</scope>
    <source>
        <strain evidence="8">CHK174-6876</strain>
    </source>
</reference>
<dbReference type="Proteomes" id="UP000707535">
    <property type="component" value="Unassembled WGS sequence"/>
</dbReference>
<evidence type="ECO:0000256" key="4">
    <source>
        <dbReference type="ARBA" id="ARBA00022963"/>
    </source>
</evidence>
<evidence type="ECO:0000256" key="2">
    <source>
        <dbReference type="ARBA" id="ARBA00012657"/>
    </source>
</evidence>
<evidence type="ECO:0000256" key="6">
    <source>
        <dbReference type="SAM" id="MobiDB-lite"/>
    </source>
</evidence>